<organism evidence="3 4">
    <name type="scientific">Parabacteroides absconsus</name>
    <dbReference type="NCBI Taxonomy" id="2951805"/>
    <lineage>
        <taxon>Bacteria</taxon>
        <taxon>Pseudomonadati</taxon>
        <taxon>Bacteroidota</taxon>
        <taxon>Bacteroidia</taxon>
        <taxon>Bacteroidales</taxon>
        <taxon>Tannerellaceae</taxon>
        <taxon>Parabacteroides</taxon>
    </lineage>
</organism>
<accession>A0ABZ2IKP2</accession>
<feature type="compositionally biased region" description="Basic residues" evidence="1">
    <location>
        <begin position="85"/>
        <end position="96"/>
    </location>
</feature>
<sequence>MDNWGEVIYIVLITAFVAQGLLTVVKKSLTKTDDILPPNPPQDKSLMTDPENPSPQMNETTFPPEKSLLETIFHEKEREETVIRQNKKKRGNKRQPHLQSANTTKTEPMPPITDTSIEPETPLADIAPLKNADDLKRAIIYAEILNRKYS</sequence>
<proteinExistence type="predicted"/>
<evidence type="ECO:0000313" key="4">
    <source>
        <dbReference type="Proteomes" id="UP001320603"/>
    </source>
</evidence>
<feature type="region of interest" description="Disordered" evidence="1">
    <location>
        <begin position="31"/>
        <end position="119"/>
    </location>
</feature>
<keyword evidence="2" id="KW-0812">Transmembrane</keyword>
<evidence type="ECO:0000313" key="3">
    <source>
        <dbReference type="EMBL" id="WWV66136.1"/>
    </source>
</evidence>
<dbReference type="EMBL" id="CP146284">
    <property type="protein sequence ID" value="WWV66136.1"/>
    <property type="molecule type" value="Genomic_DNA"/>
</dbReference>
<dbReference type="Proteomes" id="UP001320603">
    <property type="component" value="Chromosome"/>
</dbReference>
<evidence type="ECO:0008006" key="5">
    <source>
        <dbReference type="Google" id="ProtNLM"/>
    </source>
</evidence>
<evidence type="ECO:0000256" key="1">
    <source>
        <dbReference type="SAM" id="MobiDB-lite"/>
    </source>
</evidence>
<protein>
    <recommendedName>
        <fullName evidence="5">Ferrichrome ABC transporter substrate-binding protein</fullName>
    </recommendedName>
</protein>
<reference evidence="3 4" key="1">
    <citation type="submission" date="2024-02" db="EMBL/GenBank/DDBJ databases">
        <title>Whole genome sequencing of Parabacteroides sp. AD58.</title>
        <authorList>
            <person name="Chaplin A.V."/>
            <person name="Pikina A.P."/>
            <person name="Sokolova S.R."/>
            <person name="Korostin D.O."/>
            <person name="Efimov B.A."/>
        </authorList>
    </citation>
    <scope>NUCLEOTIDE SEQUENCE [LARGE SCALE GENOMIC DNA]</scope>
    <source>
        <strain evidence="3 4">AD58</strain>
    </source>
</reference>
<keyword evidence="2" id="KW-1133">Transmembrane helix</keyword>
<feature type="compositionally biased region" description="Basic and acidic residues" evidence="1">
    <location>
        <begin position="72"/>
        <end position="82"/>
    </location>
</feature>
<name>A0ABZ2IKP2_9BACT</name>
<gene>
    <name evidence="3" type="ORF">NEE14_014275</name>
</gene>
<feature type="transmembrane region" description="Helical" evidence="2">
    <location>
        <begin position="6"/>
        <end position="25"/>
    </location>
</feature>
<keyword evidence="2" id="KW-0472">Membrane</keyword>
<dbReference type="RefSeq" id="WP_251968781.1">
    <property type="nucleotide sequence ID" value="NZ_CP146284.1"/>
</dbReference>
<keyword evidence="4" id="KW-1185">Reference proteome</keyword>
<feature type="compositionally biased region" description="Polar residues" evidence="1">
    <location>
        <begin position="97"/>
        <end position="106"/>
    </location>
</feature>
<evidence type="ECO:0000256" key="2">
    <source>
        <dbReference type="SAM" id="Phobius"/>
    </source>
</evidence>